<comment type="caution">
    <text evidence="7">The sequence shown here is derived from an EMBL/GenBank/DDBJ whole genome shotgun (WGS) entry which is preliminary data.</text>
</comment>
<evidence type="ECO:0000256" key="6">
    <source>
        <dbReference type="SAM" id="Phobius"/>
    </source>
</evidence>
<dbReference type="CDD" id="cd15904">
    <property type="entry name" value="TSPO_MBR"/>
    <property type="match status" value="1"/>
</dbReference>
<feature type="transmembrane region" description="Helical" evidence="6">
    <location>
        <begin position="128"/>
        <end position="149"/>
    </location>
</feature>
<protein>
    <submittedName>
        <fullName evidence="7">TspO/MBR family protein</fullName>
    </submittedName>
</protein>
<feature type="transmembrane region" description="Helical" evidence="6">
    <location>
        <begin position="7"/>
        <end position="25"/>
    </location>
</feature>
<organism evidence="7 8">
    <name type="scientific">Chelativorans composti</name>
    <dbReference type="NCBI Taxonomy" id="768533"/>
    <lineage>
        <taxon>Bacteria</taxon>
        <taxon>Pseudomonadati</taxon>
        <taxon>Pseudomonadota</taxon>
        <taxon>Alphaproteobacteria</taxon>
        <taxon>Hyphomicrobiales</taxon>
        <taxon>Phyllobacteriaceae</taxon>
        <taxon>Chelativorans</taxon>
    </lineage>
</organism>
<keyword evidence="8" id="KW-1185">Reference proteome</keyword>
<comment type="similarity">
    <text evidence="2">Belongs to the TspO/BZRP family.</text>
</comment>
<dbReference type="Pfam" id="PF03073">
    <property type="entry name" value="TspO_MBR"/>
    <property type="match status" value="1"/>
</dbReference>
<accession>A0ABW5DF75</accession>
<gene>
    <name evidence="7" type="ORF">ACFSMZ_00725</name>
</gene>
<feature type="transmembrane region" description="Helical" evidence="6">
    <location>
        <begin position="98"/>
        <end position="116"/>
    </location>
</feature>
<dbReference type="InterPro" id="IPR038330">
    <property type="entry name" value="TspO/MBR-related_sf"/>
</dbReference>
<dbReference type="Proteomes" id="UP001597373">
    <property type="component" value="Unassembled WGS sequence"/>
</dbReference>
<proteinExistence type="inferred from homology"/>
<dbReference type="RefSeq" id="WP_345098371.1">
    <property type="nucleotide sequence ID" value="NZ_BAABGS010000015.1"/>
</dbReference>
<evidence type="ECO:0000313" key="8">
    <source>
        <dbReference type="Proteomes" id="UP001597373"/>
    </source>
</evidence>
<reference evidence="8" key="1">
    <citation type="journal article" date="2019" name="Int. J. Syst. Evol. Microbiol.">
        <title>The Global Catalogue of Microorganisms (GCM) 10K type strain sequencing project: providing services to taxonomists for standard genome sequencing and annotation.</title>
        <authorList>
            <consortium name="The Broad Institute Genomics Platform"/>
            <consortium name="The Broad Institute Genome Sequencing Center for Infectious Disease"/>
            <person name="Wu L."/>
            <person name="Ma J."/>
        </authorList>
    </citation>
    <scope>NUCLEOTIDE SEQUENCE [LARGE SCALE GENOMIC DNA]</scope>
    <source>
        <strain evidence="8">KCTC 23707</strain>
    </source>
</reference>
<dbReference type="PIRSF" id="PIRSF005859">
    <property type="entry name" value="PBR"/>
    <property type="match status" value="1"/>
</dbReference>
<evidence type="ECO:0000256" key="5">
    <source>
        <dbReference type="ARBA" id="ARBA00023136"/>
    </source>
</evidence>
<name>A0ABW5DF75_9HYPH</name>
<keyword evidence="3 6" id="KW-0812">Transmembrane</keyword>
<dbReference type="Gene3D" id="1.20.1260.100">
    <property type="entry name" value="TspO/MBR protein"/>
    <property type="match status" value="1"/>
</dbReference>
<comment type="subcellular location">
    <subcellularLocation>
        <location evidence="1">Membrane</location>
        <topology evidence="1">Multi-pass membrane protein</topology>
    </subcellularLocation>
</comment>
<evidence type="ECO:0000313" key="7">
    <source>
        <dbReference type="EMBL" id="MFD2258291.1"/>
    </source>
</evidence>
<keyword evidence="4 6" id="KW-1133">Transmembrane helix</keyword>
<sequence>MKNRSSLFLFIIAVLAAGLAIGYLTPPDEWYASLDKPWFNPPGWLFAPVWSILYVLIATAGWRVFTFTRDVGLKVLWAGQMALNFLWSPAFFAAHNPGLALAIIVILLIAILAFILRAWNRDRTASILFLPYAAWVAFATMLNLAIVQLN</sequence>
<dbReference type="PANTHER" id="PTHR10057">
    <property type="entry name" value="PERIPHERAL-TYPE BENZODIAZEPINE RECEPTOR"/>
    <property type="match status" value="1"/>
</dbReference>
<evidence type="ECO:0000256" key="2">
    <source>
        <dbReference type="ARBA" id="ARBA00007524"/>
    </source>
</evidence>
<dbReference type="EMBL" id="JBHUIR010000004">
    <property type="protein sequence ID" value="MFD2258291.1"/>
    <property type="molecule type" value="Genomic_DNA"/>
</dbReference>
<evidence type="ECO:0000256" key="3">
    <source>
        <dbReference type="ARBA" id="ARBA00022692"/>
    </source>
</evidence>
<dbReference type="PANTHER" id="PTHR10057:SF0">
    <property type="entry name" value="TRANSLOCATOR PROTEIN"/>
    <property type="match status" value="1"/>
</dbReference>
<keyword evidence="5 6" id="KW-0472">Membrane</keyword>
<evidence type="ECO:0000256" key="1">
    <source>
        <dbReference type="ARBA" id="ARBA00004141"/>
    </source>
</evidence>
<evidence type="ECO:0000256" key="4">
    <source>
        <dbReference type="ARBA" id="ARBA00022989"/>
    </source>
</evidence>
<dbReference type="InterPro" id="IPR004307">
    <property type="entry name" value="TspO_MBR"/>
</dbReference>
<feature type="transmembrane region" description="Helical" evidence="6">
    <location>
        <begin position="45"/>
        <end position="65"/>
    </location>
</feature>
<feature type="transmembrane region" description="Helical" evidence="6">
    <location>
        <begin position="72"/>
        <end position="92"/>
    </location>
</feature>